<evidence type="ECO:0000256" key="4">
    <source>
        <dbReference type="SAM" id="MobiDB-lite"/>
    </source>
</evidence>
<dbReference type="Pfam" id="PF00046">
    <property type="entry name" value="Homeodomain"/>
    <property type="match status" value="1"/>
</dbReference>
<gene>
    <name evidence="6" type="ORF">JEQ12_014777</name>
</gene>
<dbReference type="SMART" id="SM00389">
    <property type="entry name" value="HOX"/>
    <property type="match status" value="1"/>
</dbReference>
<proteinExistence type="predicted"/>
<dbReference type="PANTHER" id="PTHR24329">
    <property type="entry name" value="HOMEOBOX PROTEIN ARISTALESS"/>
    <property type="match status" value="1"/>
</dbReference>
<evidence type="ECO:0000256" key="3">
    <source>
        <dbReference type="RuleBase" id="RU000682"/>
    </source>
</evidence>
<dbReference type="PANTHER" id="PTHR24329:SF362">
    <property type="entry name" value="INTESTINE-SPECIFIC HOMEOBOX"/>
    <property type="match status" value="1"/>
</dbReference>
<feature type="DNA-binding region" description="Homeobox" evidence="2">
    <location>
        <begin position="70"/>
        <end position="117"/>
    </location>
</feature>
<dbReference type="InterPro" id="IPR009057">
    <property type="entry name" value="Homeodomain-like_sf"/>
</dbReference>
<reference evidence="6 7" key="1">
    <citation type="submission" date="2020-12" db="EMBL/GenBank/DDBJ databases">
        <title>De novo assembly of Tibetan sheep genome.</title>
        <authorList>
            <person name="Li X."/>
        </authorList>
    </citation>
    <scope>NUCLEOTIDE SEQUENCE [LARGE SCALE GENOMIC DNA]</scope>
    <source>
        <tissue evidence="6">Heart</tissue>
    </source>
</reference>
<dbReference type="InterPro" id="IPR001356">
    <property type="entry name" value="HD"/>
</dbReference>
<sequence>MERNSSGCYEAPKKRGLSFSIEDILKRPAERSDVVRPEGASGQGTRQATAADFRPERPPQDQPKEGKKGKRRIRTTFTTEQLQELEKIFHFTHYPDVHVRNQLAARINLPEARVQVQPSPPSTPFINALGGMGETPDLVPESASQMAEAGEDKQPWGFATAKGGRLGPAHKPGRGQTDLYYLCKTSQSMEQGHRVKGVVWEWSPLAPESGCQDSNCSSDLSSIAVCDLEESLCPSEDSHRSDEDEMTKF</sequence>
<evidence type="ECO:0000313" key="7">
    <source>
        <dbReference type="Proteomes" id="UP000664991"/>
    </source>
</evidence>
<protein>
    <recommendedName>
        <fullName evidence="5">Homeobox domain-containing protein</fullName>
    </recommendedName>
</protein>
<feature type="region of interest" description="Disordered" evidence="4">
    <location>
        <begin position="28"/>
        <end position="73"/>
    </location>
</feature>
<name>A0A836D4H3_SHEEP</name>
<dbReference type="GO" id="GO:0000977">
    <property type="term" value="F:RNA polymerase II transcription regulatory region sequence-specific DNA binding"/>
    <property type="evidence" value="ECO:0007669"/>
    <property type="project" value="TreeGrafter"/>
</dbReference>
<keyword evidence="2 3" id="KW-0238">DNA-binding</keyword>
<keyword evidence="2 3" id="KW-0539">Nucleus</keyword>
<organism evidence="6 7">
    <name type="scientific">Ovis aries</name>
    <name type="common">Sheep</name>
    <dbReference type="NCBI Taxonomy" id="9940"/>
    <lineage>
        <taxon>Eukaryota</taxon>
        <taxon>Metazoa</taxon>
        <taxon>Chordata</taxon>
        <taxon>Craniata</taxon>
        <taxon>Vertebrata</taxon>
        <taxon>Euteleostomi</taxon>
        <taxon>Mammalia</taxon>
        <taxon>Eutheria</taxon>
        <taxon>Laurasiatheria</taxon>
        <taxon>Artiodactyla</taxon>
        <taxon>Ruminantia</taxon>
        <taxon>Pecora</taxon>
        <taxon>Bovidae</taxon>
        <taxon>Caprinae</taxon>
        <taxon>Ovis</taxon>
    </lineage>
</organism>
<comment type="caution">
    <text evidence="6">The sequence shown here is derived from an EMBL/GenBank/DDBJ whole genome shotgun (WGS) entry which is preliminary data.</text>
</comment>
<evidence type="ECO:0000256" key="1">
    <source>
        <dbReference type="ARBA" id="ARBA00004123"/>
    </source>
</evidence>
<dbReference type="GO" id="GO:0005634">
    <property type="term" value="C:nucleus"/>
    <property type="evidence" value="ECO:0007669"/>
    <property type="project" value="UniProtKB-SubCell"/>
</dbReference>
<feature type="domain" description="Homeobox" evidence="5">
    <location>
        <begin position="68"/>
        <end position="116"/>
    </location>
</feature>
<evidence type="ECO:0000259" key="5">
    <source>
        <dbReference type="PROSITE" id="PS50071"/>
    </source>
</evidence>
<evidence type="ECO:0000313" key="6">
    <source>
        <dbReference type="EMBL" id="KAG5212348.1"/>
    </source>
</evidence>
<feature type="compositionally biased region" description="Basic and acidic residues" evidence="4">
    <location>
        <begin position="53"/>
        <end position="66"/>
    </location>
</feature>
<dbReference type="PROSITE" id="PS50071">
    <property type="entry name" value="HOMEOBOX_2"/>
    <property type="match status" value="1"/>
</dbReference>
<dbReference type="GO" id="GO:0000981">
    <property type="term" value="F:DNA-binding transcription factor activity, RNA polymerase II-specific"/>
    <property type="evidence" value="ECO:0007669"/>
    <property type="project" value="TreeGrafter"/>
</dbReference>
<keyword evidence="2 3" id="KW-0371">Homeobox</keyword>
<dbReference type="AlphaFoldDB" id="A0A836D4H3"/>
<dbReference type="Proteomes" id="UP000664991">
    <property type="component" value="Unassembled WGS sequence"/>
</dbReference>
<accession>A0A836D4H3</accession>
<evidence type="ECO:0000256" key="2">
    <source>
        <dbReference type="PROSITE-ProRule" id="PRU00108"/>
    </source>
</evidence>
<dbReference type="EMBL" id="JAEMGP010000003">
    <property type="protein sequence ID" value="KAG5212348.1"/>
    <property type="molecule type" value="Genomic_DNA"/>
</dbReference>
<dbReference type="Gene3D" id="1.10.10.60">
    <property type="entry name" value="Homeodomain-like"/>
    <property type="match status" value="1"/>
</dbReference>
<comment type="subcellular location">
    <subcellularLocation>
        <location evidence="1 2 3">Nucleus</location>
    </subcellularLocation>
</comment>
<dbReference type="CDD" id="cd00086">
    <property type="entry name" value="homeodomain"/>
    <property type="match status" value="1"/>
</dbReference>
<dbReference type="InterPro" id="IPR050649">
    <property type="entry name" value="Paired_Homeobox_TFs"/>
</dbReference>
<dbReference type="SUPFAM" id="SSF46689">
    <property type="entry name" value="Homeodomain-like"/>
    <property type="match status" value="1"/>
</dbReference>